<accession>A0A8J4C8L5</accession>
<gene>
    <name evidence="1" type="ORF">Vretimale_5045</name>
</gene>
<comment type="caution">
    <text evidence="1">The sequence shown here is derived from an EMBL/GenBank/DDBJ whole genome shotgun (WGS) entry which is preliminary data.</text>
</comment>
<protein>
    <submittedName>
        <fullName evidence="1">Uncharacterized protein</fullName>
    </submittedName>
</protein>
<dbReference type="AlphaFoldDB" id="A0A8J4C8L5"/>
<sequence length="299" mass="34485">MQVFLHHYALKVFVVFVLIVILFSPVWTLDLISKASEHVANFQRTQAGPRLAAEKCVFILATAHSGSTALMDALNQIPNYLIRGENWAANYNLFNAYQRICSIPRSPGQSYINWREHGHASLHTVKSLYEAQANRRKLPFFHEFDTDRVIIATRVYYKVLFGHFGDGIVTGSKETRYVCGTTFASHKCEEQFSAFLKFLKKICISTKVLLLTRTDHSTHANPDIFEPLTGGEKILMERNLGKTHQLYDEYVSYYPEHAFRVHMEDMFDLKRNATLARNILNFLQEDPSLPILFTRMPFK</sequence>
<dbReference type="OrthoDB" id="530572at2759"/>
<evidence type="ECO:0000313" key="2">
    <source>
        <dbReference type="Proteomes" id="UP000722791"/>
    </source>
</evidence>
<evidence type="ECO:0000313" key="1">
    <source>
        <dbReference type="EMBL" id="GIL99979.1"/>
    </source>
</evidence>
<organism evidence="1 2">
    <name type="scientific">Volvox reticuliferus</name>
    <dbReference type="NCBI Taxonomy" id="1737510"/>
    <lineage>
        <taxon>Eukaryota</taxon>
        <taxon>Viridiplantae</taxon>
        <taxon>Chlorophyta</taxon>
        <taxon>core chlorophytes</taxon>
        <taxon>Chlorophyceae</taxon>
        <taxon>CS clade</taxon>
        <taxon>Chlamydomonadales</taxon>
        <taxon>Volvocaceae</taxon>
        <taxon>Volvox</taxon>
    </lineage>
</organism>
<dbReference type="EMBL" id="BNCQ01000007">
    <property type="protein sequence ID" value="GIL99979.1"/>
    <property type="molecule type" value="Genomic_DNA"/>
</dbReference>
<name>A0A8J4C8L5_9CHLO</name>
<dbReference type="Gene3D" id="3.40.50.300">
    <property type="entry name" value="P-loop containing nucleotide triphosphate hydrolases"/>
    <property type="match status" value="1"/>
</dbReference>
<dbReference type="InterPro" id="IPR027417">
    <property type="entry name" value="P-loop_NTPase"/>
</dbReference>
<reference evidence="1" key="1">
    <citation type="journal article" date="2021" name="Proc. Natl. Acad. Sci. U.S.A.">
        <title>Three genomes in the algal genus Volvox reveal the fate of a haploid sex-determining region after a transition to homothallism.</title>
        <authorList>
            <person name="Yamamoto K."/>
            <person name="Hamaji T."/>
            <person name="Kawai-Toyooka H."/>
            <person name="Matsuzaki R."/>
            <person name="Takahashi F."/>
            <person name="Nishimura Y."/>
            <person name="Kawachi M."/>
            <person name="Noguchi H."/>
            <person name="Minakuchi Y."/>
            <person name="Umen J.G."/>
            <person name="Toyoda A."/>
            <person name="Nozaki H."/>
        </authorList>
    </citation>
    <scope>NUCLEOTIDE SEQUENCE</scope>
    <source>
        <strain evidence="1">NIES-3785</strain>
    </source>
</reference>
<dbReference type="Proteomes" id="UP000722791">
    <property type="component" value="Unassembled WGS sequence"/>
</dbReference>
<proteinExistence type="predicted"/>